<comment type="caution">
    <text evidence="3">The sequence shown here is derived from an EMBL/GenBank/DDBJ whole genome shotgun (WGS) entry which is preliminary data.</text>
</comment>
<keyword evidence="2" id="KW-0812">Transmembrane</keyword>
<sequence length="312" mass="34799">MAARATGVKSSDWVWLDECQRWYRYDRTTKTAIWGSQEREHGPDFSIDSTEECKSNAPTSRQDSSFARHYAFTPYKQAADIYGFQSLELCHLHMYNIVFLTILAAETDDCALPSLPCHVARKANQRISPLPRLMYFDHTPGETPTPADQLSTLRPRNEIVQNSTAADEGYRITDSRIYEIRVRDSPFVKSSFRIEGDDGEDEGVADDDGSEDGEFVKAILMMNEQEDTFRGNVAEDIGKSSRILSFQMRSSNRTNGKSRTATGTEVANTLFGGISAATGVISSTVAVVALWIMKRTSPAESKQKIGPNELEP</sequence>
<dbReference type="Proteomes" id="UP000800093">
    <property type="component" value="Unassembled WGS sequence"/>
</dbReference>
<feature type="region of interest" description="Disordered" evidence="1">
    <location>
        <begin position="192"/>
        <end position="211"/>
    </location>
</feature>
<gene>
    <name evidence="3" type="ORF">CC78DRAFT_577623</name>
</gene>
<dbReference type="AlphaFoldDB" id="A0A9P4N7Q7"/>
<protein>
    <submittedName>
        <fullName evidence="3">Uncharacterized protein</fullName>
    </submittedName>
</protein>
<feature type="compositionally biased region" description="Acidic residues" evidence="1">
    <location>
        <begin position="197"/>
        <end position="211"/>
    </location>
</feature>
<evidence type="ECO:0000256" key="1">
    <source>
        <dbReference type="SAM" id="MobiDB-lite"/>
    </source>
</evidence>
<keyword evidence="2" id="KW-0472">Membrane</keyword>
<feature type="transmembrane region" description="Helical" evidence="2">
    <location>
        <begin position="270"/>
        <end position="293"/>
    </location>
</feature>
<proteinExistence type="predicted"/>
<evidence type="ECO:0000313" key="4">
    <source>
        <dbReference type="Proteomes" id="UP000800093"/>
    </source>
</evidence>
<keyword evidence="2" id="KW-1133">Transmembrane helix</keyword>
<keyword evidence="4" id="KW-1185">Reference proteome</keyword>
<evidence type="ECO:0000313" key="3">
    <source>
        <dbReference type="EMBL" id="KAF2267089.1"/>
    </source>
</evidence>
<reference evidence="4" key="1">
    <citation type="journal article" date="2020" name="Stud. Mycol.">
        <title>101 Dothideomycetes genomes: A test case for predicting lifestyles and emergence of pathogens.</title>
        <authorList>
            <person name="Haridas S."/>
            <person name="Albert R."/>
            <person name="Binder M."/>
            <person name="Bloem J."/>
            <person name="LaButti K."/>
            <person name="Salamov A."/>
            <person name="Andreopoulos B."/>
            <person name="Baker S."/>
            <person name="Barry K."/>
            <person name="Bills G."/>
            <person name="Bluhm B."/>
            <person name="Cannon C."/>
            <person name="Castanera R."/>
            <person name="Culley D."/>
            <person name="Daum C."/>
            <person name="Ezra D."/>
            <person name="Gonzalez J."/>
            <person name="Henrissat B."/>
            <person name="Kuo A."/>
            <person name="Liang C."/>
            <person name="Lipzen A."/>
            <person name="Lutzoni F."/>
            <person name="Magnuson J."/>
            <person name="Mondo S."/>
            <person name="Nolan M."/>
            <person name="Ohm R."/>
            <person name="Pangilinan J."/>
            <person name="Park H.-J."/>
            <person name="Ramirez L."/>
            <person name="Alfaro M."/>
            <person name="Sun H."/>
            <person name="Tritt A."/>
            <person name="Yoshinaga Y."/>
            <person name="Zwiers L.-H."/>
            <person name="Turgeon B."/>
            <person name="Goodwin S."/>
            <person name="Spatafora J."/>
            <person name="Crous P."/>
            <person name="Grigoriev I."/>
        </authorList>
    </citation>
    <scope>NUCLEOTIDE SEQUENCE [LARGE SCALE GENOMIC DNA]</scope>
    <source>
        <strain evidence="4">CBS 304.66</strain>
    </source>
</reference>
<accession>A0A9P4N7Q7</accession>
<name>A0A9P4N7Q7_9PLEO</name>
<dbReference type="EMBL" id="ML986594">
    <property type="protein sequence ID" value="KAF2267089.1"/>
    <property type="molecule type" value="Genomic_DNA"/>
</dbReference>
<evidence type="ECO:0000256" key="2">
    <source>
        <dbReference type="SAM" id="Phobius"/>
    </source>
</evidence>
<feature type="region of interest" description="Disordered" evidence="1">
    <location>
        <begin position="39"/>
        <end position="61"/>
    </location>
</feature>
<organism evidence="3 4">
    <name type="scientific">Lojkania enalia</name>
    <dbReference type="NCBI Taxonomy" id="147567"/>
    <lineage>
        <taxon>Eukaryota</taxon>
        <taxon>Fungi</taxon>
        <taxon>Dikarya</taxon>
        <taxon>Ascomycota</taxon>
        <taxon>Pezizomycotina</taxon>
        <taxon>Dothideomycetes</taxon>
        <taxon>Pleosporomycetidae</taxon>
        <taxon>Pleosporales</taxon>
        <taxon>Pleosporales incertae sedis</taxon>
        <taxon>Lojkania</taxon>
    </lineage>
</organism>